<dbReference type="EMBL" id="LXQA010284379">
    <property type="protein sequence ID" value="MCI40827.1"/>
    <property type="molecule type" value="Genomic_DNA"/>
</dbReference>
<evidence type="ECO:0000313" key="1">
    <source>
        <dbReference type="EMBL" id="MCI40827.1"/>
    </source>
</evidence>
<sequence>MRGWRSLKVLKKEKTVLERDVSALRLSVAAQYEDGFNFALEQVTLVFPDLDDARLGEVDAMNQIV</sequence>
<keyword evidence="2" id="KW-1185">Reference proteome</keyword>
<reference evidence="1 2" key="1">
    <citation type="journal article" date="2018" name="Front. Plant Sci.">
        <title>Red Clover (Trifolium pratense) and Zigzag Clover (T. medium) - A Picture of Genomic Similarities and Differences.</title>
        <authorList>
            <person name="Dluhosova J."/>
            <person name="Istvanek J."/>
            <person name="Nedelnik J."/>
            <person name="Repkova J."/>
        </authorList>
    </citation>
    <scope>NUCLEOTIDE SEQUENCE [LARGE SCALE GENOMIC DNA]</scope>
    <source>
        <strain evidence="2">cv. 10/8</strain>
        <tissue evidence="1">Leaf</tissue>
    </source>
</reference>
<comment type="caution">
    <text evidence="1">The sequence shown here is derived from an EMBL/GenBank/DDBJ whole genome shotgun (WGS) entry which is preliminary data.</text>
</comment>
<accession>A0A392RXE0</accession>
<protein>
    <submittedName>
        <fullName evidence="1">Uncharacterized protein</fullName>
    </submittedName>
</protein>
<dbReference type="AlphaFoldDB" id="A0A392RXE0"/>
<feature type="non-terminal residue" evidence="1">
    <location>
        <position position="65"/>
    </location>
</feature>
<organism evidence="1 2">
    <name type="scientific">Trifolium medium</name>
    <dbReference type="NCBI Taxonomy" id="97028"/>
    <lineage>
        <taxon>Eukaryota</taxon>
        <taxon>Viridiplantae</taxon>
        <taxon>Streptophyta</taxon>
        <taxon>Embryophyta</taxon>
        <taxon>Tracheophyta</taxon>
        <taxon>Spermatophyta</taxon>
        <taxon>Magnoliopsida</taxon>
        <taxon>eudicotyledons</taxon>
        <taxon>Gunneridae</taxon>
        <taxon>Pentapetalae</taxon>
        <taxon>rosids</taxon>
        <taxon>fabids</taxon>
        <taxon>Fabales</taxon>
        <taxon>Fabaceae</taxon>
        <taxon>Papilionoideae</taxon>
        <taxon>50 kb inversion clade</taxon>
        <taxon>NPAAA clade</taxon>
        <taxon>Hologalegina</taxon>
        <taxon>IRL clade</taxon>
        <taxon>Trifolieae</taxon>
        <taxon>Trifolium</taxon>
    </lineage>
</organism>
<dbReference type="Proteomes" id="UP000265520">
    <property type="component" value="Unassembled WGS sequence"/>
</dbReference>
<name>A0A392RXE0_9FABA</name>
<evidence type="ECO:0000313" key="2">
    <source>
        <dbReference type="Proteomes" id="UP000265520"/>
    </source>
</evidence>
<proteinExistence type="predicted"/>